<dbReference type="InterPro" id="IPR050360">
    <property type="entry name" value="MFS_Sugar_Transporters"/>
</dbReference>
<feature type="transmembrane region" description="Helical" evidence="6">
    <location>
        <begin position="393"/>
        <end position="414"/>
    </location>
</feature>
<evidence type="ECO:0000259" key="7">
    <source>
        <dbReference type="PROSITE" id="PS50850"/>
    </source>
</evidence>
<feature type="transmembrane region" description="Helical" evidence="6">
    <location>
        <begin position="368"/>
        <end position="387"/>
    </location>
</feature>
<dbReference type="EMBL" id="CVMT01000003">
    <property type="protein sequence ID" value="CRG87033.1"/>
    <property type="molecule type" value="Genomic_DNA"/>
</dbReference>
<dbReference type="Gene3D" id="1.20.1250.20">
    <property type="entry name" value="MFS general substrate transporter like domains"/>
    <property type="match status" value="1"/>
</dbReference>
<feature type="transmembrane region" description="Helical" evidence="6">
    <location>
        <begin position="219"/>
        <end position="239"/>
    </location>
</feature>
<dbReference type="Pfam" id="PF00083">
    <property type="entry name" value="Sugar_tr"/>
    <property type="match status" value="1"/>
</dbReference>
<keyword evidence="3 6" id="KW-0812">Transmembrane</keyword>
<feature type="transmembrane region" description="Helical" evidence="6">
    <location>
        <begin position="435"/>
        <end position="456"/>
    </location>
</feature>
<accession>A0A0U1LUE4</accession>
<feature type="domain" description="Major facilitator superfamily (MFS) profile" evidence="7">
    <location>
        <begin position="36"/>
        <end position="490"/>
    </location>
</feature>
<keyword evidence="4 6" id="KW-1133">Transmembrane helix</keyword>
<dbReference type="PANTHER" id="PTHR48022:SF41">
    <property type="entry name" value="MAJOR FACILITATOR SUPERFAMILY (MFS) PROFILE DOMAIN-CONTAINING PROTEIN"/>
    <property type="match status" value="1"/>
</dbReference>
<feature type="transmembrane region" description="Helical" evidence="6">
    <location>
        <begin position="340"/>
        <end position="361"/>
    </location>
</feature>
<feature type="transmembrane region" description="Helical" evidence="6">
    <location>
        <begin position="468"/>
        <end position="486"/>
    </location>
</feature>
<dbReference type="PROSITE" id="PS50850">
    <property type="entry name" value="MFS"/>
    <property type="match status" value="1"/>
</dbReference>
<gene>
    <name evidence="8" type="ORF">PISL3812_04047</name>
</gene>
<keyword evidence="5 6" id="KW-0472">Membrane</keyword>
<dbReference type="PANTHER" id="PTHR48022">
    <property type="entry name" value="PLASTIDIC GLUCOSE TRANSPORTER 4"/>
    <property type="match status" value="1"/>
</dbReference>
<dbReference type="Proteomes" id="UP000054383">
    <property type="component" value="Unassembled WGS sequence"/>
</dbReference>
<evidence type="ECO:0000256" key="4">
    <source>
        <dbReference type="ARBA" id="ARBA00022989"/>
    </source>
</evidence>
<comment type="similarity">
    <text evidence="2">Belongs to the major facilitator superfamily. Sugar transporter (TC 2.A.1.1) family.</text>
</comment>
<dbReference type="InterPro" id="IPR005828">
    <property type="entry name" value="MFS_sugar_transport-like"/>
</dbReference>
<evidence type="ECO:0000256" key="1">
    <source>
        <dbReference type="ARBA" id="ARBA00004141"/>
    </source>
</evidence>
<dbReference type="FunFam" id="1.20.1250.20:FF:000078">
    <property type="entry name" value="MFS maltose transporter, putative"/>
    <property type="match status" value="1"/>
</dbReference>
<sequence length="531" mass="57949">MMKSNKQDTDFFPLADSERSKSFWIKFTENRRLCLWGIALASCSLVRGYETSFVGNISGEPAFKLMFGTPDPSGDGSYIIPTIWLSLWSASSAIGSLTGSLIGGWSQDAVGRKWTIGVAGVMQAVTVTISYLADQAATTNARGGIYFVGKVSQGMAMGAMMCTAQAYISEVLPPLIRGSVVSTLAPFAVLGQIIAALVIKSQEDIMEPIAYRLPMATQWIISAIPLVLVIFLPESPAWLMRKGRFHQAREACLKLEGPKMPDDGNNAYDRLRVDIARESEDGSKFNEISYLDLFRKRSDARRTMIVLFASTIPELFGLPLFGHTTYFAELLGMKAGQATTLYICGAVGGFLFSVLGFYLLTRVGRRRLLVFGLTPIALLWLAMGIAACFKSASIAWFVGVVMAINICIASAGPWPASYAVVGEASTLKLKAKTAGLAWFTNYLTGGVFSLFLPYIYNSDQGNLGGKIGLVYAGFTGFAAIACWLFVPEMKDRSHIELDEMFEAKLSTRKFRSYSGHAAVPEEEYPLRHVSS</sequence>
<evidence type="ECO:0000256" key="5">
    <source>
        <dbReference type="ARBA" id="ARBA00023136"/>
    </source>
</evidence>
<feature type="transmembrane region" description="Helical" evidence="6">
    <location>
        <begin position="180"/>
        <end position="199"/>
    </location>
</feature>
<evidence type="ECO:0000256" key="6">
    <source>
        <dbReference type="SAM" id="Phobius"/>
    </source>
</evidence>
<dbReference type="GO" id="GO:0005351">
    <property type="term" value="F:carbohydrate:proton symporter activity"/>
    <property type="evidence" value="ECO:0007669"/>
    <property type="project" value="TreeGrafter"/>
</dbReference>
<dbReference type="OMA" id="VMAINIC"/>
<dbReference type="SUPFAM" id="SSF103473">
    <property type="entry name" value="MFS general substrate transporter"/>
    <property type="match status" value="1"/>
</dbReference>
<evidence type="ECO:0000313" key="8">
    <source>
        <dbReference type="EMBL" id="CRG87033.1"/>
    </source>
</evidence>
<protein>
    <submittedName>
        <fullName evidence="8">Maltose permease MAL61</fullName>
    </submittedName>
</protein>
<organism evidence="8 9">
    <name type="scientific">Talaromyces islandicus</name>
    <name type="common">Penicillium islandicum</name>
    <dbReference type="NCBI Taxonomy" id="28573"/>
    <lineage>
        <taxon>Eukaryota</taxon>
        <taxon>Fungi</taxon>
        <taxon>Dikarya</taxon>
        <taxon>Ascomycota</taxon>
        <taxon>Pezizomycotina</taxon>
        <taxon>Eurotiomycetes</taxon>
        <taxon>Eurotiomycetidae</taxon>
        <taxon>Eurotiales</taxon>
        <taxon>Trichocomaceae</taxon>
        <taxon>Talaromyces</taxon>
        <taxon>Talaromyces sect. Islandici</taxon>
    </lineage>
</organism>
<comment type="subcellular location">
    <subcellularLocation>
        <location evidence="1">Membrane</location>
        <topology evidence="1">Multi-pass membrane protein</topology>
    </subcellularLocation>
</comment>
<feature type="transmembrane region" description="Helical" evidence="6">
    <location>
        <begin position="305"/>
        <end position="328"/>
    </location>
</feature>
<name>A0A0U1LUE4_TALIS</name>
<dbReference type="InterPro" id="IPR020846">
    <property type="entry name" value="MFS_dom"/>
</dbReference>
<dbReference type="GO" id="GO:0016020">
    <property type="term" value="C:membrane"/>
    <property type="evidence" value="ECO:0007669"/>
    <property type="project" value="UniProtKB-SubCell"/>
</dbReference>
<keyword evidence="9" id="KW-1185">Reference proteome</keyword>
<evidence type="ECO:0000256" key="2">
    <source>
        <dbReference type="ARBA" id="ARBA00010992"/>
    </source>
</evidence>
<dbReference type="OrthoDB" id="6612291at2759"/>
<evidence type="ECO:0000313" key="9">
    <source>
        <dbReference type="Proteomes" id="UP000054383"/>
    </source>
</evidence>
<proteinExistence type="inferred from homology"/>
<reference evidence="8 9" key="1">
    <citation type="submission" date="2015-04" db="EMBL/GenBank/DDBJ databases">
        <authorList>
            <person name="Syromyatnikov M.Y."/>
            <person name="Popov V.N."/>
        </authorList>
    </citation>
    <scope>NUCLEOTIDE SEQUENCE [LARGE SCALE GENOMIC DNA]</scope>
    <source>
        <strain evidence="8">WF-38-12</strain>
    </source>
</reference>
<evidence type="ECO:0000256" key="3">
    <source>
        <dbReference type="ARBA" id="ARBA00022692"/>
    </source>
</evidence>
<dbReference type="AlphaFoldDB" id="A0A0U1LUE4"/>
<dbReference type="InterPro" id="IPR036259">
    <property type="entry name" value="MFS_trans_sf"/>
</dbReference>